<protein>
    <submittedName>
        <fullName evidence="3">Uncharacterized protein</fullName>
    </submittedName>
</protein>
<sequence length="50" mass="5754">MFTDGLWLFAVAGGPIILAAVLIYALMRQRRRSPAEQKEADRKTDELYRD</sequence>
<proteinExistence type="predicted"/>
<feature type="region of interest" description="Disordered" evidence="1">
    <location>
        <begin position="30"/>
        <end position="50"/>
    </location>
</feature>
<keyword evidence="2" id="KW-1133">Transmembrane helix</keyword>
<keyword evidence="2" id="KW-0472">Membrane</keyword>
<comment type="caution">
    <text evidence="3">The sequence shown here is derived from an EMBL/GenBank/DDBJ whole genome shotgun (WGS) entry which is preliminary data.</text>
</comment>
<keyword evidence="4" id="KW-1185">Reference proteome</keyword>
<evidence type="ECO:0000313" key="3">
    <source>
        <dbReference type="EMBL" id="MCG7508001.1"/>
    </source>
</evidence>
<dbReference type="EMBL" id="JAKREW010000032">
    <property type="protein sequence ID" value="MCG7508001.1"/>
    <property type="molecule type" value="Genomic_DNA"/>
</dbReference>
<dbReference type="RefSeq" id="WP_239369518.1">
    <property type="nucleotide sequence ID" value="NZ_JAKREW010000032.1"/>
</dbReference>
<feature type="transmembrane region" description="Helical" evidence="2">
    <location>
        <begin position="6"/>
        <end position="27"/>
    </location>
</feature>
<keyword evidence="2" id="KW-0812">Transmembrane</keyword>
<evidence type="ECO:0000313" key="4">
    <source>
        <dbReference type="Proteomes" id="UP001201701"/>
    </source>
</evidence>
<evidence type="ECO:0000256" key="1">
    <source>
        <dbReference type="SAM" id="MobiDB-lite"/>
    </source>
</evidence>
<dbReference type="Proteomes" id="UP001201701">
    <property type="component" value="Unassembled WGS sequence"/>
</dbReference>
<organism evidence="3 4">
    <name type="scientific">Mesorhizobium retamae</name>
    <dbReference type="NCBI Taxonomy" id="2912854"/>
    <lineage>
        <taxon>Bacteria</taxon>
        <taxon>Pseudomonadati</taxon>
        <taxon>Pseudomonadota</taxon>
        <taxon>Alphaproteobacteria</taxon>
        <taxon>Hyphomicrobiales</taxon>
        <taxon>Phyllobacteriaceae</taxon>
        <taxon>Mesorhizobium</taxon>
    </lineage>
</organism>
<name>A0ABS9QKQ4_9HYPH</name>
<gene>
    <name evidence="3" type="ORF">L4923_23450</name>
</gene>
<reference evidence="3 4" key="1">
    <citation type="submission" date="2022-02" db="EMBL/GenBank/DDBJ databases">
        <title>Draft genome sequence of Mezorhizobium retamae strain IRAMC:0171 isolated from Retama raetam nodules.</title>
        <authorList>
            <person name="Bengaied R."/>
            <person name="Sbissi I."/>
            <person name="Huber K."/>
            <person name="Ghodbane F."/>
            <person name="Nouioui I."/>
            <person name="Tarhouni M."/>
            <person name="Gtari M."/>
        </authorList>
    </citation>
    <scope>NUCLEOTIDE SEQUENCE [LARGE SCALE GENOMIC DNA]</scope>
    <source>
        <strain evidence="3 4">IRAMC:0171</strain>
    </source>
</reference>
<evidence type="ECO:0000256" key="2">
    <source>
        <dbReference type="SAM" id="Phobius"/>
    </source>
</evidence>
<feature type="compositionally biased region" description="Basic and acidic residues" evidence="1">
    <location>
        <begin position="33"/>
        <end position="50"/>
    </location>
</feature>
<accession>A0ABS9QKQ4</accession>